<comment type="caution">
    <text evidence="1">The sequence shown here is derived from an EMBL/GenBank/DDBJ whole genome shotgun (WGS) entry which is preliminary data.</text>
</comment>
<proteinExistence type="predicted"/>
<dbReference type="Proteomes" id="UP000249082">
    <property type="component" value="Unassembled WGS sequence"/>
</dbReference>
<sequence>MSFVRSYRHFVDIASINRAAKERPPALQSILEDLFSKDWRRGNGERTVDKAEVEALAQMLEMWAALDRCEPQAPTRGSAMFQAAAVIRRQAAEIEALHRARIGTRTARQLT</sequence>
<dbReference type="EMBL" id="QFPX01000004">
    <property type="protein sequence ID" value="PZQ56158.1"/>
    <property type="molecule type" value="Genomic_DNA"/>
</dbReference>
<reference evidence="1 2" key="1">
    <citation type="submission" date="2017-08" db="EMBL/GenBank/DDBJ databases">
        <title>Infants hospitalized years apart are colonized by the same room-sourced microbial strains.</title>
        <authorList>
            <person name="Brooks B."/>
            <person name="Olm M.R."/>
            <person name="Firek B.A."/>
            <person name="Baker R."/>
            <person name="Thomas B.C."/>
            <person name="Morowitz M.J."/>
            <person name="Banfield J.F."/>
        </authorList>
    </citation>
    <scope>NUCLEOTIDE SEQUENCE [LARGE SCALE GENOMIC DNA]</scope>
    <source>
        <strain evidence="1">S2_005_002_R2_33</strain>
    </source>
</reference>
<protein>
    <submittedName>
        <fullName evidence="1">Uncharacterized protein</fullName>
    </submittedName>
</protein>
<evidence type="ECO:0000313" key="1">
    <source>
        <dbReference type="EMBL" id="PZQ56158.1"/>
    </source>
</evidence>
<organism evidence="1 2">
    <name type="scientific">Novosphingobium pentaromativorans</name>
    <dbReference type="NCBI Taxonomy" id="205844"/>
    <lineage>
        <taxon>Bacteria</taxon>
        <taxon>Pseudomonadati</taxon>
        <taxon>Pseudomonadota</taxon>
        <taxon>Alphaproteobacteria</taxon>
        <taxon>Sphingomonadales</taxon>
        <taxon>Sphingomonadaceae</taxon>
        <taxon>Novosphingobium</taxon>
    </lineage>
</organism>
<gene>
    <name evidence="1" type="ORF">DI555_05865</name>
</gene>
<name>A0A2W5NUY7_9SPHN</name>
<accession>A0A2W5NUY7</accession>
<dbReference type="AlphaFoldDB" id="A0A2W5NUY7"/>
<evidence type="ECO:0000313" key="2">
    <source>
        <dbReference type="Proteomes" id="UP000249082"/>
    </source>
</evidence>